<dbReference type="PANTHER" id="PTHR28286:SF1">
    <property type="entry name" value="30 KDA HEAT SHOCK PROTEIN-RELATED"/>
    <property type="match status" value="1"/>
</dbReference>
<evidence type="ECO:0000256" key="6">
    <source>
        <dbReference type="SAM" id="Phobius"/>
    </source>
</evidence>
<evidence type="ECO:0000256" key="1">
    <source>
        <dbReference type="ARBA" id="ARBA00004141"/>
    </source>
</evidence>
<feature type="non-terminal residue" evidence="7">
    <location>
        <position position="1"/>
    </location>
</feature>
<evidence type="ECO:0000313" key="8">
    <source>
        <dbReference type="Proteomes" id="UP000095038"/>
    </source>
</evidence>
<feature type="non-terminal residue" evidence="7">
    <location>
        <position position="255"/>
    </location>
</feature>
<dbReference type="SUPFAM" id="SSF81321">
    <property type="entry name" value="Family A G protein-coupled receptor-like"/>
    <property type="match status" value="1"/>
</dbReference>
<evidence type="ECO:0000256" key="2">
    <source>
        <dbReference type="ARBA" id="ARBA00008130"/>
    </source>
</evidence>
<feature type="transmembrane region" description="Helical" evidence="6">
    <location>
        <begin position="59"/>
        <end position="76"/>
    </location>
</feature>
<dbReference type="Gene3D" id="1.20.1070.10">
    <property type="entry name" value="Rhodopsin 7-helix transmembrane proteins"/>
    <property type="match status" value="1"/>
</dbReference>
<name>A0A1D2VP39_9ASCO</name>
<organism evidence="7 8">
    <name type="scientific">Ascoidea rubescens DSM 1968</name>
    <dbReference type="NCBI Taxonomy" id="1344418"/>
    <lineage>
        <taxon>Eukaryota</taxon>
        <taxon>Fungi</taxon>
        <taxon>Dikarya</taxon>
        <taxon>Ascomycota</taxon>
        <taxon>Saccharomycotina</taxon>
        <taxon>Saccharomycetes</taxon>
        <taxon>Ascoideaceae</taxon>
        <taxon>Ascoidea</taxon>
    </lineage>
</organism>
<dbReference type="GeneID" id="30963693"/>
<dbReference type="Proteomes" id="UP000095038">
    <property type="component" value="Unassembled WGS sequence"/>
</dbReference>
<protein>
    <submittedName>
        <fullName evidence="7">Family A G protein-coupled receptor-like protein</fullName>
    </submittedName>
</protein>
<dbReference type="AlphaFoldDB" id="A0A1D2VP39"/>
<feature type="transmembrane region" description="Helical" evidence="6">
    <location>
        <begin position="27"/>
        <end position="47"/>
    </location>
</feature>
<evidence type="ECO:0000256" key="3">
    <source>
        <dbReference type="ARBA" id="ARBA00022692"/>
    </source>
</evidence>
<feature type="transmembrane region" description="Helical" evidence="6">
    <location>
        <begin position="170"/>
        <end position="189"/>
    </location>
</feature>
<comment type="similarity">
    <text evidence="2">Belongs to the archaeal/bacterial/fungal opsin family.</text>
</comment>
<dbReference type="EMBL" id="KV454475">
    <property type="protein sequence ID" value="ODV63327.1"/>
    <property type="molecule type" value="Genomic_DNA"/>
</dbReference>
<feature type="transmembrane region" description="Helical" evidence="6">
    <location>
        <begin position="234"/>
        <end position="254"/>
    </location>
</feature>
<keyword evidence="4 6" id="KW-1133">Transmembrane helix</keyword>
<feature type="transmembrane region" description="Helical" evidence="6">
    <location>
        <begin position="144"/>
        <end position="164"/>
    </location>
</feature>
<keyword evidence="8" id="KW-1185">Reference proteome</keyword>
<proteinExistence type="inferred from homology"/>
<reference evidence="8" key="1">
    <citation type="submission" date="2016-05" db="EMBL/GenBank/DDBJ databases">
        <title>Comparative genomics of biotechnologically important yeasts.</title>
        <authorList>
            <consortium name="DOE Joint Genome Institute"/>
            <person name="Riley R."/>
            <person name="Haridas S."/>
            <person name="Wolfe K.H."/>
            <person name="Lopes M.R."/>
            <person name="Hittinger C.T."/>
            <person name="Goker M."/>
            <person name="Salamov A."/>
            <person name="Wisecaver J."/>
            <person name="Long T.M."/>
            <person name="Aerts A.L."/>
            <person name="Barry K."/>
            <person name="Choi C."/>
            <person name="Clum A."/>
            <person name="Coughlan A.Y."/>
            <person name="Deshpande S."/>
            <person name="Douglass A.P."/>
            <person name="Hanson S.J."/>
            <person name="Klenk H.-P."/>
            <person name="Labutti K."/>
            <person name="Lapidus A."/>
            <person name="Lindquist E."/>
            <person name="Lipzen A."/>
            <person name="Meier-Kolthoff J.P."/>
            <person name="Ohm R.A."/>
            <person name="Otillar R.P."/>
            <person name="Pangilinan J."/>
            <person name="Peng Y."/>
            <person name="Rokas A."/>
            <person name="Rosa C.A."/>
            <person name="Scheuner C."/>
            <person name="Sibirny A.A."/>
            <person name="Slot J.C."/>
            <person name="Stielow J.B."/>
            <person name="Sun H."/>
            <person name="Kurtzman C.P."/>
            <person name="Blackwell M."/>
            <person name="Grigoriev I.V."/>
            <person name="Jeffries T.W."/>
        </authorList>
    </citation>
    <scope>NUCLEOTIDE SEQUENCE [LARGE SCALE GENOMIC DNA]</scope>
    <source>
        <strain evidence="8">DSM 1968</strain>
    </source>
</reference>
<dbReference type="GO" id="GO:0005886">
    <property type="term" value="C:plasma membrane"/>
    <property type="evidence" value="ECO:0007669"/>
    <property type="project" value="EnsemblFungi"/>
</dbReference>
<keyword evidence="5 6" id="KW-0472">Membrane</keyword>
<dbReference type="PANTHER" id="PTHR28286">
    <property type="match status" value="1"/>
</dbReference>
<feature type="transmembrane region" description="Helical" evidence="6">
    <location>
        <begin position="201"/>
        <end position="222"/>
    </location>
</feature>
<dbReference type="CDD" id="cd15239">
    <property type="entry name" value="7tm_YRO2_fungal-like"/>
    <property type="match status" value="1"/>
</dbReference>
<keyword evidence="3 6" id="KW-0812">Transmembrane</keyword>
<dbReference type="OrthoDB" id="536545at2759"/>
<comment type="subcellular location">
    <subcellularLocation>
        <location evidence="1">Membrane</location>
        <topology evidence="1">Multi-pass membrane protein</topology>
    </subcellularLocation>
</comment>
<dbReference type="InterPro" id="IPR043476">
    <property type="entry name" value="Yro2-like_7TM"/>
</dbReference>
<dbReference type="FunCoup" id="A0A1D2VP39">
    <property type="interactions" value="45"/>
</dbReference>
<evidence type="ECO:0000256" key="4">
    <source>
        <dbReference type="ARBA" id="ARBA00022989"/>
    </source>
</evidence>
<evidence type="ECO:0000256" key="5">
    <source>
        <dbReference type="ARBA" id="ARBA00023136"/>
    </source>
</evidence>
<feature type="transmembrane region" description="Helical" evidence="6">
    <location>
        <begin position="113"/>
        <end position="132"/>
    </location>
</feature>
<gene>
    <name evidence="7" type="ORF">ASCRUDRAFT_28577</name>
</gene>
<dbReference type="RefSeq" id="XP_020049634.1">
    <property type="nucleotide sequence ID" value="XM_020190057.1"/>
</dbReference>
<dbReference type="SMART" id="SM01021">
    <property type="entry name" value="Bac_rhodopsin"/>
    <property type="match status" value="1"/>
</dbReference>
<dbReference type="InParanoid" id="A0A1D2VP39"/>
<dbReference type="GO" id="GO:0005783">
    <property type="term" value="C:endoplasmic reticulum"/>
    <property type="evidence" value="ECO:0007669"/>
    <property type="project" value="TreeGrafter"/>
</dbReference>
<sequence length="255" mass="28920">IARDNDAIEINEPTGLDMHITEEGSNWLWAAFSLFTFVSLIYAALYIKNHFKKDSPKPFLIIAPLLSSLILAYTYFTMASNLGWTDIQAQFNHTTVDNSSVTPGIRQIFYSKWVGYFLAWPTVLYSFELLSYPSIKSFKNVTSLLFELVMTQIFVLSLLISSLIKSSYKWGYFTFGTFSLLLAIFTLAHRLTTIQKQNKNVLCVFSFLALLWILYPVAFGLSEGGNVIEPDSETAFYGVLDVLQFIVVPTILSFI</sequence>
<dbReference type="InterPro" id="IPR001425">
    <property type="entry name" value="Arc/bac/fun_rhodopsins"/>
</dbReference>
<keyword evidence="7" id="KW-0675">Receptor</keyword>
<evidence type="ECO:0000313" key="7">
    <source>
        <dbReference type="EMBL" id="ODV63327.1"/>
    </source>
</evidence>
<accession>A0A1D2VP39</accession>